<dbReference type="SMART" id="SM00360">
    <property type="entry name" value="RRM"/>
    <property type="match status" value="1"/>
</dbReference>
<dbReference type="InterPro" id="IPR000504">
    <property type="entry name" value="RRM_dom"/>
</dbReference>
<dbReference type="PRINTS" id="PR00961">
    <property type="entry name" value="HUDSXLRNA"/>
</dbReference>
<gene>
    <name evidence="5" type="ORF">DDR33_10320</name>
</gene>
<organism evidence="5 6">
    <name type="scientific">Pararcticibacter amylolyticus</name>
    <dbReference type="NCBI Taxonomy" id="2173175"/>
    <lineage>
        <taxon>Bacteria</taxon>
        <taxon>Pseudomonadati</taxon>
        <taxon>Bacteroidota</taxon>
        <taxon>Sphingobacteriia</taxon>
        <taxon>Sphingobacteriales</taxon>
        <taxon>Sphingobacteriaceae</taxon>
        <taxon>Pararcticibacter</taxon>
    </lineage>
</organism>
<keyword evidence="2" id="KW-0694">RNA-binding</keyword>
<reference evidence="5 6" key="1">
    <citation type="submission" date="2018-04" db="EMBL/GenBank/DDBJ databases">
        <title>Pedobacter chongqingensis sp. nov., isolated from a rottenly hemp rope.</title>
        <authorList>
            <person name="Cai Y."/>
        </authorList>
    </citation>
    <scope>NUCLEOTIDE SEQUENCE [LARGE SCALE GENOMIC DNA]</scope>
    <source>
        <strain evidence="5 6">FJ4-8</strain>
    </source>
</reference>
<evidence type="ECO:0000256" key="2">
    <source>
        <dbReference type="ARBA" id="ARBA00022884"/>
    </source>
</evidence>
<dbReference type="OrthoDB" id="797376at2"/>
<dbReference type="InterPro" id="IPR035979">
    <property type="entry name" value="RBD_domain_sf"/>
</dbReference>
<dbReference type="InterPro" id="IPR052462">
    <property type="entry name" value="SLIRP/GR-RBP-like"/>
</dbReference>
<dbReference type="GO" id="GO:0003723">
    <property type="term" value="F:RNA binding"/>
    <property type="evidence" value="ECO:0007669"/>
    <property type="project" value="UniProtKB-KW"/>
</dbReference>
<sequence length="125" mass="14184">MTKLFVGGIPRDMDEEELKDIFSEFGNVIATNIIRDKRTGVSRRYGFVEMETEDSARKAIGLLHGGSIDDQEVSVKPLVPDLKTKQVVIGKRKIGIVKKNKKVPGFKRTENRTTKRPRINKGPRY</sequence>
<proteinExistence type="predicted"/>
<protein>
    <recommendedName>
        <fullName evidence="4">RRM domain-containing protein</fullName>
    </recommendedName>
</protein>
<dbReference type="Gene3D" id="3.30.70.330">
    <property type="match status" value="1"/>
</dbReference>
<dbReference type="EMBL" id="QEAS01000007">
    <property type="protein sequence ID" value="PWG80840.1"/>
    <property type="molecule type" value="Genomic_DNA"/>
</dbReference>
<dbReference type="SUPFAM" id="SSF54928">
    <property type="entry name" value="RNA-binding domain, RBD"/>
    <property type="match status" value="1"/>
</dbReference>
<evidence type="ECO:0000259" key="4">
    <source>
        <dbReference type="PROSITE" id="PS50102"/>
    </source>
</evidence>
<evidence type="ECO:0000313" key="6">
    <source>
        <dbReference type="Proteomes" id="UP000245647"/>
    </source>
</evidence>
<accession>A0A2U2PHJ0</accession>
<dbReference type="InterPro" id="IPR012677">
    <property type="entry name" value="Nucleotide-bd_a/b_plait_sf"/>
</dbReference>
<comment type="caution">
    <text evidence="5">The sequence shown here is derived from an EMBL/GenBank/DDBJ whole genome shotgun (WGS) entry which is preliminary data.</text>
</comment>
<dbReference type="PANTHER" id="PTHR48027">
    <property type="entry name" value="HETEROGENEOUS NUCLEAR RIBONUCLEOPROTEIN 87F-RELATED"/>
    <property type="match status" value="1"/>
</dbReference>
<dbReference type="Pfam" id="PF00076">
    <property type="entry name" value="RRM_1"/>
    <property type="match status" value="1"/>
</dbReference>
<feature type="compositionally biased region" description="Basic residues" evidence="3">
    <location>
        <begin position="114"/>
        <end position="125"/>
    </location>
</feature>
<feature type="domain" description="RRM" evidence="4">
    <location>
        <begin position="2"/>
        <end position="80"/>
    </location>
</feature>
<dbReference type="Proteomes" id="UP000245647">
    <property type="component" value="Unassembled WGS sequence"/>
</dbReference>
<dbReference type="PROSITE" id="PS50102">
    <property type="entry name" value="RRM"/>
    <property type="match status" value="1"/>
</dbReference>
<name>A0A2U2PHJ0_9SPHI</name>
<evidence type="ECO:0000256" key="1">
    <source>
        <dbReference type="ARBA" id="ARBA00022737"/>
    </source>
</evidence>
<dbReference type="AlphaFoldDB" id="A0A2U2PHJ0"/>
<dbReference type="InterPro" id="IPR002343">
    <property type="entry name" value="Hud_Sxl_RNA"/>
</dbReference>
<feature type="region of interest" description="Disordered" evidence="3">
    <location>
        <begin position="101"/>
        <end position="125"/>
    </location>
</feature>
<keyword evidence="6" id="KW-1185">Reference proteome</keyword>
<dbReference type="RefSeq" id="WP_109415696.1">
    <property type="nucleotide sequence ID" value="NZ_QEAS01000007.1"/>
</dbReference>
<keyword evidence="1" id="KW-0677">Repeat</keyword>
<dbReference type="GO" id="GO:1990904">
    <property type="term" value="C:ribonucleoprotein complex"/>
    <property type="evidence" value="ECO:0007669"/>
    <property type="project" value="InterPro"/>
</dbReference>
<evidence type="ECO:0000313" key="5">
    <source>
        <dbReference type="EMBL" id="PWG80840.1"/>
    </source>
</evidence>
<evidence type="ECO:0000256" key="3">
    <source>
        <dbReference type="SAM" id="MobiDB-lite"/>
    </source>
</evidence>